<dbReference type="Proteomes" id="UP000265520">
    <property type="component" value="Unassembled WGS sequence"/>
</dbReference>
<comment type="caution">
    <text evidence="2">The sequence shown here is derived from an EMBL/GenBank/DDBJ whole genome shotgun (WGS) entry which is preliminary data.</text>
</comment>
<organism evidence="2 3">
    <name type="scientific">Trifolium medium</name>
    <dbReference type="NCBI Taxonomy" id="97028"/>
    <lineage>
        <taxon>Eukaryota</taxon>
        <taxon>Viridiplantae</taxon>
        <taxon>Streptophyta</taxon>
        <taxon>Embryophyta</taxon>
        <taxon>Tracheophyta</taxon>
        <taxon>Spermatophyta</taxon>
        <taxon>Magnoliopsida</taxon>
        <taxon>eudicotyledons</taxon>
        <taxon>Gunneridae</taxon>
        <taxon>Pentapetalae</taxon>
        <taxon>rosids</taxon>
        <taxon>fabids</taxon>
        <taxon>Fabales</taxon>
        <taxon>Fabaceae</taxon>
        <taxon>Papilionoideae</taxon>
        <taxon>50 kb inversion clade</taxon>
        <taxon>NPAAA clade</taxon>
        <taxon>Hologalegina</taxon>
        <taxon>IRL clade</taxon>
        <taxon>Trifolieae</taxon>
        <taxon>Trifolium</taxon>
    </lineage>
</organism>
<keyword evidence="3" id="KW-1185">Reference proteome</keyword>
<evidence type="ECO:0000313" key="2">
    <source>
        <dbReference type="EMBL" id="MCI53824.1"/>
    </source>
</evidence>
<name>A0A392T018_9FABA</name>
<dbReference type="AlphaFoldDB" id="A0A392T018"/>
<evidence type="ECO:0000256" key="1">
    <source>
        <dbReference type="SAM" id="MobiDB-lite"/>
    </source>
</evidence>
<accession>A0A392T018</accession>
<feature type="non-terminal residue" evidence="2">
    <location>
        <position position="1"/>
    </location>
</feature>
<protein>
    <submittedName>
        <fullName evidence="2">Uncharacterized protein</fullName>
    </submittedName>
</protein>
<evidence type="ECO:0000313" key="3">
    <source>
        <dbReference type="Proteomes" id="UP000265520"/>
    </source>
</evidence>
<feature type="compositionally biased region" description="Basic and acidic residues" evidence="1">
    <location>
        <begin position="46"/>
        <end position="69"/>
    </location>
</feature>
<dbReference type="EMBL" id="LXQA010469421">
    <property type="protein sequence ID" value="MCI53824.1"/>
    <property type="molecule type" value="Genomic_DNA"/>
</dbReference>
<feature type="region of interest" description="Disordered" evidence="1">
    <location>
        <begin position="21"/>
        <end position="69"/>
    </location>
</feature>
<proteinExistence type="predicted"/>
<feature type="non-terminal residue" evidence="2">
    <location>
        <position position="96"/>
    </location>
</feature>
<sequence>GDIAAARRCFEAATKNLSTITTPKKKKAEQPIPAVNSVGSPNPVDLDARLTKKESEEEKEKDKEPGTEKIYRPILDGDFEIIPLGEDLTKGIKIGT</sequence>
<reference evidence="2 3" key="1">
    <citation type="journal article" date="2018" name="Front. Plant Sci.">
        <title>Red Clover (Trifolium pratense) and Zigzag Clover (T. medium) - A Picture of Genomic Similarities and Differences.</title>
        <authorList>
            <person name="Dluhosova J."/>
            <person name="Istvanek J."/>
            <person name="Nedelnik J."/>
            <person name="Repkova J."/>
        </authorList>
    </citation>
    <scope>NUCLEOTIDE SEQUENCE [LARGE SCALE GENOMIC DNA]</scope>
    <source>
        <strain evidence="3">cv. 10/8</strain>
        <tissue evidence="2">Leaf</tissue>
    </source>
</reference>